<evidence type="ECO:0000313" key="8">
    <source>
        <dbReference type="Proteomes" id="UP001178507"/>
    </source>
</evidence>
<feature type="compositionally biased region" description="Polar residues" evidence="6">
    <location>
        <begin position="405"/>
        <end position="415"/>
    </location>
</feature>
<dbReference type="Gene3D" id="3.80.10.10">
    <property type="entry name" value="Ribonuclease Inhibitor"/>
    <property type="match status" value="2"/>
</dbReference>
<dbReference type="InterPro" id="IPR032675">
    <property type="entry name" value="LRR_dom_sf"/>
</dbReference>
<evidence type="ECO:0000256" key="6">
    <source>
        <dbReference type="SAM" id="MobiDB-lite"/>
    </source>
</evidence>
<dbReference type="EMBL" id="CAUJNA010000412">
    <property type="protein sequence ID" value="CAJ1376669.1"/>
    <property type="molecule type" value="Genomic_DNA"/>
</dbReference>
<keyword evidence="3" id="KW-0677">Repeat</keyword>
<dbReference type="SUPFAM" id="SSF52075">
    <property type="entry name" value="Outer arm dynein light chain 1"/>
    <property type="match status" value="1"/>
</dbReference>
<feature type="compositionally biased region" description="Low complexity" evidence="6">
    <location>
        <begin position="362"/>
        <end position="375"/>
    </location>
</feature>
<protein>
    <recommendedName>
        <fullName evidence="9">Dynein assembly factor 1, axonemal homolog</fullName>
    </recommendedName>
</protein>
<evidence type="ECO:0000256" key="2">
    <source>
        <dbReference type="ARBA" id="ARBA00022614"/>
    </source>
</evidence>
<evidence type="ECO:0000256" key="3">
    <source>
        <dbReference type="ARBA" id="ARBA00022737"/>
    </source>
</evidence>
<feature type="region of interest" description="Disordered" evidence="6">
    <location>
        <begin position="269"/>
        <end position="441"/>
    </location>
</feature>
<dbReference type="AlphaFoldDB" id="A0AA36HWK0"/>
<feature type="compositionally biased region" description="Basic and acidic residues" evidence="6">
    <location>
        <begin position="290"/>
        <end position="310"/>
    </location>
</feature>
<name>A0AA36HWK0_9DINO</name>
<dbReference type="PANTHER" id="PTHR45973">
    <property type="entry name" value="PROTEIN PHOSPHATASE 1 REGULATORY SUBUNIT SDS22-RELATED"/>
    <property type="match status" value="1"/>
</dbReference>
<keyword evidence="4" id="KW-0969">Cilium</keyword>
<sequence>MSTSDLDRALHASVLKREAVKEAEFRSQREKHEEEVRLGFGATEMTKAELKKLIDSDRRLYYRSEELNDKLFIQYKGWKELKNLEGWTGLRALYAECNAFDRISGLSQCRNLRSLFLQDNCIKKIDGLENCPLLWNLNLNNNFIERIEGLSHLRSLNTLTIQKNKIGFGGVDDMVHLVDSTISTLDVQDNKIWDPDTLPEVFARMADLRVIYLKGNPCAKKIPNYRKGITAVCHNLKYLDDRPVFPEDRRAAEAFNRGGLEEERAERRRIKQEENDKHERNMRAFQDMIESVRREKRERDAMRIEDKYTNESDPVISQEKRMQQQVEKWKQENAEDLKDDAREHAERCLQAENHRKEHGPEQEVSQGQESQQYESAEAEPEEPKEEDQRKLVYEDIWDEIPAVTGRTSQPATCTFQPPPRCKPQAAPKDCTPGGTELNDLD</sequence>
<evidence type="ECO:0000256" key="4">
    <source>
        <dbReference type="ARBA" id="ARBA00023069"/>
    </source>
</evidence>
<gene>
    <name evidence="7" type="ORF">EVOR1521_LOCUS5674</name>
</gene>
<evidence type="ECO:0000313" key="7">
    <source>
        <dbReference type="EMBL" id="CAJ1376669.1"/>
    </source>
</evidence>
<dbReference type="InterPro" id="IPR001611">
    <property type="entry name" value="Leu-rich_rpt"/>
</dbReference>
<comment type="caution">
    <text evidence="7">The sequence shown here is derived from an EMBL/GenBank/DDBJ whole genome shotgun (WGS) entry which is preliminary data.</text>
</comment>
<feature type="compositionally biased region" description="Basic and acidic residues" evidence="6">
    <location>
        <begin position="318"/>
        <end position="361"/>
    </location>
</feature>
<evidence type="ECO:0000256" key="1">
    <source>
        <dbReference type="ARBA" id="ARBA00004138"/>
    </source>
</evidence>
<dbReference type="PANTHER" id="PTHR45973:SF9">
    <property type="entry name" value="LEUCINE-RICH REPEAT-CONTAINING PROTEIN 46"/>
    <property type="match status" value="1"/>
</dbReference>
<evidence type="ECO:0008006" key="9">
    <source>
        <dbReference type="Google" id="ProtNLM"/>
    </source>
</evidence>
<dbReference type="Proteomes" id="UP001178507">
    <property type="component" value="Unassembled WGS sequence"/>
</dbReference>
<keyword evidence="2" id="KW-0433">Leucine-rich repeat</keyword>
<feature type="compositionally biased region" description="Basic and acidic residues" evidence="6">
    <location>
        <begin position="269"/>
        <end position="282"/>
    </location>
</feature>
<keyword evidence="5" id="KW-0966">Cell projection</keyword>
<evidence type="ECO:0000256" key="5">
    <source>
        <dbReference type="ARBA" id="ARBA00023273"/>
    </source>
</evidence>
<reference evidence="7" key="1">
    <citation type="submission" date="2023-08" db="EMBL/GenBank/DDBJ databases">
        <authorList>
            <person name="Chen Y."/>
            <person name="Shah S."/>
            <person name="Dougan E. K."/>
            <person name="Thang M."/>
            <person name="Chan C."/>
        </authorList>
    </citation>
    <scope>NUCLEOTIDE SEQUENCE</scope>
</reference>
<dbReference type="InterPro" id="IPR050576">
    <property type="entry name" value="Cilia_flagella_integrity"/>
</dbReference>
<organism evidence="7 8">
    <name type="scientific">Effrenium voratum</name>
    <dbReference type="NCBI Taxonomy" id="2562239"/>
    <lineage>
        <taxon>Eukaryota</taxon>
        <taxon>Sar</taxon>
        <taxon>Alveolata</taxon>
        <taxon>Dinophyceae</taxon>
        <taxon>Suessiales</taxon>
        <taxon>Symbiodiniaceae</taxon>
        <taxon>Effrenium</taxon>
    </lineage>
</organism>
<keyword evidence="8" id="KW-1185">Reference proteome</keyword>
<accession>A0AA36HWK0</accession>
<dbReference type="PROSITE" id="PS51450">
    <property type="entry name" value="LRR"/>
    <property type="match status" value="2"/>
</dbReference>
<feature type="compositionally biased region" description="Acidic residues" evidence="6">
    <location>
        <begin position="376"/>
        <end position="385"/>
    </location>
</feature>
<comment type="subcellular location">
    <subcellularLocation>
        <location evidence="1">Cell projection</location>
        <location evidence="1">Cilium</location>
    </subcellularLocation>
</comment>
<proteinExistence type="predicted"/>